<feature type="coiled-coil region" evidence="1">
    <location>
        <begin position="39"/>
        <end position="66"/>
    </location>
</feature>
<sequence length="99" mass="11216">MARRRKPALGAWLYFSLAFATGGYFTFAAVQGSFGVFRRAEITAESRVLETELSKLNVEVARMENLTLRLSDEYLDLDLLDEQARSVLGLLRSDELVIR</sequence>
<dbReference type="RefSeq" id="WP_136338515.1">
    <property type="nucleotide sequence ID" value="NZ_SSMD01000003.1"/>
</dbReference>
<accession>A0A4S3MA16</accession>
<dbReference type="InterPro" id="IPR007060">
    <property type="entry name" value="FtsL/DivIC"/>
</dbReference>
<gene>
    <name evidence="2" type="ORF">E7681_06710</name>
</gene>
<dbReference type="EMBL" id="SSMD01000003">
    <property type="protein sequence ID" value="THD74659.1"/>
    <property type="molecule type" value="Genomic_DNA"/>
</dbReference>
<evidence type="ECO:0000256" key="1">
    <source>
        <dbReference type="SAM" id="Coils"/>
    </source>
</evidence>
<protein>
    <submittedName>
        <fullName evidence="2">Septum formation initiator family protein</fullName>
    </submittedName>
</protein>
<comment type="caution">
    <text evidence="2">The sequence shown here is derived from an EMBL/GenBank/DDBJ whole genome shotgun (WGS) entry which is preliminary data.</text>
</comment>
<name>A0A4S3MA16_9RHOB</name>
<proteinExistence type="predicted"/>
<dbReference type="OrthoDB" id="7689499at2"/>
<dbReference type="Pfam" id="PF04977">
    <property type="entry name" value="DivIC"/>
    <property type="match status" value="1"/>
</dbReference>
<reference evidence="2 3" key="1">
    <citation type="submission" date="2019-04" db="EMBL/GenBank/DDBJ databases">
        <title>Draft genome sequence of Youngimonas vesicularis.</title>
        <authorList>
            <person name="Hameed A."/>
        </authorList>
    </citation>
    <scope>NUCLEOTIDE SEQUENCE [LARGE SCALE GENOMIC DNA]</scope>
    <source>
        <strain evidence="2 3">CC-AMW-E</strain>
    </source>
</reference>
<dbReference type="AlphaFoldDB" id="A0A4S3MA16"/>
<evidence type="ECO:0000313" key="2">
    <source>
        <dbReference type="EMBL" id="THD74659.1"/>
    </source>
</evidence>
<evidence type="ECO:0000313" key="3">
    <source>
        <dbReference type="Proteomes" id="UP000306113"/>
    </source>
</evidence>
<dbReference type="Proteomes" id="UP000306113">
    <property type="component" value="Unassembled WGS sequence"/>
</dbReference>
<keyword evidence="1" id="KW-0175">Coiled coil</keyword>
<keyword evidence="3" id="KW-1185">Reference proteome</keyword>
<organism evidence="2 3">
    <name type="scientific">Thalassobius vesicularis</name>
    <dbReference type="NCBI Taxonomy" id="1294297"/>
    <lineage>
        <taxon>Bacteria</taxon>
        <taxon>Pseudomonadati</taxon>
        <taxon>Pseudomonadota</taxon>
        <taxon>Alphaproteobacteria</taxon>
        <taxon>Rhodobacterales</taxon>
        <taxon>Roseobacteraceae</taxon>
        <taxon>Thalassovita</taxon>
    </lineage>
</organism>